<keyword evidence="3" id="KW-1185">Reference proteome</keyword>
<organism evidence="2 3">
    <name type="scientific">Weissella coleopterorum</name>
    <dbReference type="NCBI Taxonomy" id="2714949"/>
    <lineage>
        <taxon>Bacteria</taxon>
        <taxon>Bacillati</taxon>
        <taxon>Bacillota</taxon>
        <taxon>Bacilli</taxon>
        <taxon>Lactobacillales</taxon>
        <taxon>Lactobacillaceae</taxon>
        <taxon>Weissella</taxon>
    </lineage>
</organism>
<evidence type="ECO:0000313" key="2">
    <source>
        <dbReference type="EMBL" id="QIL51278.1"/>
    </source>
</evidence>
<dbReference type="KEGG" id="wco:G7084_05000"/>
<proteinExistence type="predicted"/>
<evidence type="ECO:0000313" key="3">
    <source>
        <dbReference type="Proteomes" id="UP000500741"/>
    </source>
</evidence>
<protein>
    <submittedName>
        <fullName evidence="2">Uncharacterized protein</fullName>
    </submittedName>
</protein>
<name>A0A6G8B1U3_9LACO</name>
<feature type="transmembrane region" description="Helical" evidence="1">
    <location>
        <begin position="81"/>
        <end position="100"/>
    </location>
</feature>
<feature type="transmembrane region" description="Helical" evidence="1">
    <location>
        <begin position="39"/>
        <end position="61"/>
    </location>
</feature>
<dbReference type="EMBL" id="CP049888">
    <property type="protein sequence ID" value="QIL51278.1"/>
    <property type="molecule type" value="Genomic_DNA"/>
</dbReference>
<evidence type="ECO:0000256" key="1">
    <source>
        <dbReference type="SAM" id="Phobius"/>
    </source>
</evidence>
<gene>
    <name evidence="2" type="ORF">G7084_05000</name>
</gene>
<keyword evidence="1" id="KW-0812">Transmembrane</keyword>
<keyword evidence="1" id="KW-1133">Transmembrane helix</keyword>
<dbReference type="Proteomes" id="UP000500741">
    <property type="component" value="Chromosome"/>
</dbReference>
<keyword evidence="1" id="KW-0472">Membrane</keyword>
<reference evidence="2 3" key="1">
    <citation type="submission" date="2020-03" db="EMBL/GenBank/DDBJ databases">
        <title>Weissella sp. nov., isolated from Cybister lewisianus.</title>
        <authorList>
            <person name="Hyun D.-W."/>
            <person name="Bae J.-W."/>
        </authorList>
    </citation>
    <scope>NUCLEOTIDE SEQUENCE [LARGE SCALE GENOMIC DNA]</scope>
    <source>
        <strain evidence="2 3">HDW19</strain>
    </source>
</reference>
<accession>A0A6G8B1U3</accession>
<dbReference type="AlphaFoldDB" id="A0A6G8B1U3"/>
<sequence>MSETAKPLIYSAKMDQQYGYTDDYFAKGHWLLKIWQTSVAIFSWLCVIVPSFITIETFLAHITKGKRGHAFWTYSEGTNEIWFLIYLLLFAASITLIYATSMTIIQNFRREGTIEKWPTFDSIDDISKKKLSDNFMNKRFGSRALRHNVRYFEVQPEQNLADNELPDYLKVDRG</sequence>